<protein>
    <submittedName>
        <fullName evidence="1">Uncharacterized protein</fullName>
    </submittedName>
</protein>
<dbReference type="InterPro" id="IPR049942">
    <property type="entry name" value="DML1/Misato"/>
</dbReference>
<dbReference type="GO" id="GO:0007005">
    <property type="term" value="P:mitochondrion organization"/>
    <property type="evidence" value="ECO:0007669"/>
    <property type="project" value="InterPro"/>
</dbReference>
<sequence length="220" mass="24257">MVGLTRGCRVMSMHVESVTSPARLRAPEGNRDLSSICKHLNWRGDTRVAGISGAMPLEGEWDTAIKSFSEVIDVPTRNTPFAQQAVFRGVPEERAAAWLEKGSMREPYLTKYVVISHSAFSVTKRVYSTYVPPAPIPSSFPFFRPAPSVPTYSSLTTGPGLLPLVENYARVVDYAIKRGWEFGEGVQRDELKEAKEGLWGVWGAYGGGEDGAEEERGEDE</sequence>
<dbReference type="InParanoid" id="A0A067MMC5"/>
<name>A0A067MMC5_BOTB1</name>
<gene>
    <name evidence="1" type="ORF">BOTBODRAFT_219099</name>
</gene>
<dbReference type="PANTHER" id="PTHR13391:SF0">
    <property type="entry name" value="PROTEIN MISATO HOMOLOG 1"/>
    <property type="match status" value="1"/>
</dbReference>
<dbReference type="EMBL" id="KL198025">
    <property type="protein sequence ID" value="KDQ16898.1"/>
    <property type="molecule type" value="Genomic_DNA"/>
</dbReference>
<organism evidence="1 2">
    <name type="scientific">Botryobasidium botryosum (strain FD-172 SS1)</name>
    <dbReference type="NCBI Taxonomy" id="930990"/>
    <lineage>
        <taxon>Eukaryota</taxon>
        <taxon>Fungi</taxon>
        <taxon>Dikarya</taxon>
        <taxon>Basidiomycota</taxon>
        <taxon>Agaricomycotina</taxon>
        <taxon>Agaricomycetes</taxon>
        <taxon>Cantharellales</taxon>
        <taxon>Botryobasidiaceae</taxon>
        <taxon>Botryobasidium</taxon>
    </lineage>
</organism>
<dbReference type="HOGENOM" id="CLU_1255791_0_0_1"/>
<dbReference type="GO" id="GO:0005737">
    <property type="term" value="C:cytoplasm"/>
    <property type="evidence" value="ECO:0007669"/>
    <property type="project" value="TreeGrafter"/>
</dbReference>
<dbReference type="STRING" id="930990.A0A067MMC5"/>
<reference evidence="2" key="1">
    <citation type="journal article" date="2014" name="Proc. Natl. Acad. Sci. U.S.A.">
        <title>Extensive sampling of basidiomycete genomes demonstrates inadequacy of the white-rot/brown-rot paradigm for wood decay fungi.</title>
        <authorList>
            <person name="Riley R."/>
            <person name="Salamov A.A."/>
            <person name="Brown D.W."/>
            <person name="Nagy L.G."/>
            <person name="Floudas D."/>
            <person name="Held B.W."/>
            <person name="Levasseur A."/>
            <person name="Lombard V."/>
            <person name="Morin E."/>
            <person name="Otillar R."/>
            <person name="Lindquist E.A."/>
            <person name="Sun H."/>
            <person name="LaButti K.M."/>
            <person name="Schmutz J."/>
            <person name="Jabbour D."/>
            <person name="Luo H."/>
            <person name="Baker S.E."/>
            <person name="Pisabarro A.G."/>
            <person name="Walton J.D."/>
            <person name="Blanchette R.A."/>
            <person name="Henrissat B."/>
            <person name="Martin F."/>
            <person name="Cullen D."/>
            <person name="Hibbett D.S."/>
            <person name="Grigoriev I.V."/>
        </authorList>
    </citation>
    <scope>NUCLEOTIDE SEQUENCE [LARGE SCALE GENOMIC DNA]</scope>
    <source>
        <strain evidence="2">FD-172 SS1</strain>
    </source>
</reference>
<dbReference type="OrthoDB" id="271881at2759"/>
<evidence type="ECO:0000313" key="2">
    <source>
        <dbReference type="Proteomes" id="UP000027195"/>
    </source>
</evidence>
<proteinExistence type="predicted"/>
<dbReference type="Proteomes" id="UP000027195">
    <property type="component" value="Unassembled WGS sequence"/>
</dbReference>
<keyword evidence="2" id="KW-1185">Reference proteome</keyword>
<accession>A0A067MMC5</accession>
<dbReference type="AlphaFoldDB" id="A0A067MMC5"/>
<evidence type="ECO:0000313" key="1">
    <source>
        <dbReference type="EMBL" id="KDQ16898.1"/>
    </source>
</evidence>
<dbReference type="PANTHER" id="PTHR13391">
    <property type="entry name" value="MITOCHONDRIAL DISTRIBUTION REGULATOR MISATO"/>
    <property type="match status" value="1"/>
</dbReference>